<dbReference type="InterPro" id="IPR049804">
    <property type="entry name" value="Choice_anch_L"/>
</dbReference>
<evidence type="ECO:0000256" key="1">
    <source>
        <dbReference type="SAM" id="MobiDB-lite"/>
    </source>
</evidence>
<evidence type="ECO:0000313" key="3">
    <source>
        <dbReference type="Proteomes" id="UP001150924"/>
    </source>
</evidence>
<organism evidence="2 3">
    <name type="scientific">Nannocystis pusilla</name>
    <dbReference type="NCBI Taxonomy" id="889268"/>
    <lineage>
        <taxon>Bacteria</taxon>
        <taxon>Pseudomonadati</taxon>
        <taxon>Myxococcota</taxon>
        <taxon>Polyangia</taxon>
        <taxon>Nannocystales</taxon>
        <taxon>Nannocystaceae</taxon>
        <taxon>Nannocystis</taxon>
    </lineage>
</organism>
<accession>A0A9X3EZ30</accession>
<protein>
    <submittedName>
        <fullName evidence="2">Choice-of-anchor L domain-containing protein</fullName>
    </submittedName>
</protein>
<reference evidence="2" key="1">
    <citation type="submission" date="2022-11" db="EMBL/GenBank/DDBJ databases">
        <title>Minimal conservation of predation-associated metabolite biosynthetic gene clusters underscores biosynthetic potential of Myxococcota including descriptions for ten novel species: Archangium lansinium sp. nov., Myxococcus landrumus sp. nov., Nannocystis bai.</title>
        <authorList>
            <person name="Ahearne A."/>
            <person name="Stevens C."/>
            <person name="Phillips K."/>
        </authorList>
    </citation>
    <scope>NUCLEOTIDE SEQUENCE</scope>
    <source>
        <strain evidence="2">Na p29</strain>
    </source>
</reference>
<gene>
    <name evidence="2" type="ORF">OV079_45825</name>
</gene>
<dbReference type="NCBIfam" id="NF038133">
    <property type="entry name" value="choice_anch_L"/>
    <property type="match status" value="1"/>
</dbReference>
<dbReference type="EMBL" id="JAPNKE010000002">
    <property type="protein sequence ID" value="MCY1012736.1"/>
    <property type="molecule type" value="Genomic_DNA"/>
</dbReference>
<dbReference type="RefSeq" id="WP_267776254.1">
    <property type="nucleotide sequence ID" value="NZ_JAPNKE010000002.1"/>
</dbReference>
<keyword evidence="3" id="KW-1185">Reference proteome</keyword>
<feature type="region of interest" description="Disordered" evidence="1">
    <location>
        <begin position="47"/>
        <end position="70"/>
    </location>
</feature>
<dbReference type="Proteomes" id="UP001150924">
    <property type="component" value="Unassembled WGS sequence"/>
</dbReference>
<evidence type="ECO:0000313" key="2">
    <source>
        <dbReference type="EMBL" id="MCY1012736.1"/>
    </source>
</evidence>
<name>A0A9X3EZ30_9BACT</name>
<dbReference type="PROSITE" id="PS51257">
    <property type="entry name" value="PROKAR_LIPOPROTEIN"/>
    <property type="match status" value="1"/>
</dbReference>
<sequence>MRPPRPPGLASIAAALAALSSACNDERPATTATEGATTPGVTGVTTVEASTAAPETGPTTTEGGIETGEATSMPAAPTVGGCVPDCPEGQYCVGDACQPGCADDGDCTAPSTCDLTDHTCKGCTADAGCAPGSVCQDGACVAGCSDGQACAGGLACCGDACVDPLADPAHCGGCDPCPLPFHAAATCSMGQCGLGACEDGWQDCDGDPANGCEKSGSCQCTPNAVEDCYGGPPNTAGVGACKPGQRTCNPQGTGFGPCEGEVLPALADVCDNALDDNCDGEVDEDPDADGDGWTVCGGDCCDELGPDCSNPDLVNPGAFEVMGNAVDDDCDGGADNVLPACDDGLASDAGDPLAYARAMDLCQFTTEAPPLAERTWGVISGAFTRSNGMGDPAPAARSIRPGFGSVIVPQKNHRLAVLSTGAAADANDKNPAFSPFQGGTELATPAAVPADWLAANGNNFPNAPGCPEPGGGATGQDTIQLKLRIRVPTNAQSFSAHVYFFSSEYPEWVCSPYNDFFLTLVDGMGAGNPADKNVAIYKNQMDQLFPLGVNILKGAPGLFTQCKNGQISCAAPPAGTYDSCTGNDELAGTGFHTLNPQPHFKDDLGFCGTNNQVGGGTGWLTMSGNVKPGETMEIRFVLWDTGDPWYDSLVLLDNFEWSLQASQPGVKPG</sequence>
<proteinExistence type="predicted"/>
<comment type="caution">
    <text evidence="2">The sequence shown here is derived from an EMBL/GenBank/DDBJ whole genome shotgun (WGS) entry which is preliminary data.</text>
</comment>
<dbReference type="AlphaFoldDB" id="A0A9X3EZ30"/>